<dbReference type="Proteomes" id="UP001246244">
    <property type="component" value="Unassembled WGS sequence"/>
</dbReference>
<sequence length="278" mass="29955">MFDLLQYSFIQNALAAAILASIACGIIGVYVVVKKIVFISGGIAHASFGGIGLGYYLGINPMLGVLPFSLVSALIMGTVSKKSKIPEDSAIGILWSLGMALGVIFVYLTPGYAPDLMTYLFGNILTVPRFDLYLMLGVDIVIVGAVYLFYKEFLSLCFDEEFTTVQGFPTEKLYLFLLCIIALTIVVLIKVVGIILVIALLTIPATLSRRFTHNLKQMMLISIVFGTVISIAGIGLSYALDVPSGATIILVLSLVYGLVAFGMGILENRRISGDLRES</sequence>
<feature type="transmembrane region" description="Helical" evidence="6">
    <location>
        <begin position="130"/>
        <end position="150"/>
    </location>
</feature>
<comment type="similarity">
    <text evidence="2">Belongs to the ABC-3 integral membrane protein family.</text>
</comment>
<keyword evidence="3 6" id="KW-0812">Transmembrane</keyword>
<protein>
    <submittedName>
        <fullName evidence="7">Metal ABC transporter permease</fullName>
    </submittedName>
</protein>
<evidence type="ECO:0000256" key="6">
    <source>
        <dbReference type="SAM" id="Phobius"/>
    </source>
</evidence>
<feature type="transmembrane region" description="Helical" evidence="6">
    <location>
        <begin position="53"/>
        <end position="77"/>
    </location>
</feature>
<feature type="transmembrane region" description="Helical" evidence="6">
    <location>
        <begin position="12"/>
        <end position="33"/>
    </location>
</feature>
<dbReference type="Gene3D" id="1.10.3470.10">
    <property type="entry name" value="ABC transporter involved in vitamin B12 uptake, BtuC"/>
    <property type="match status" value="1"/>
</dbReference>
<dbReference type="PANTHER" id="PTHR30477">
    <property type="entry name" value="ABC-TRANSPORTER METAL-BINDING PROTEIN"/>
    <property type="match status" value="1"/>
</dbReference>
<organism evidence="7 8">
    <name type="scientific">Methanosarcina baikalica</name>
    <dbReference type="NCBI Taxonomy" id="3073890"/>
    <lineage>
        <taxon>Archaea</taxon>
        <taxon>Methanobacteriati</taxon>
        <taxon>Methanobacteriota</taxon>
        <taxon>Stenosarchaea group</taxon>
        <taxon>Methanomicrobia</taxon>
        <taxon>Methanosarcinales</taxon>
        <taxon>Methanosarcinaceae</taxon>
        <taxon>Methanosarcina</taxon>
    </lineage>
</organism>
<keyword evidence="4 6" id="KW-1133">Transmembrane helix</keyword>
<dbReference type="EMBL" id="JAVKPK010000062">
    <property type="protein sequence ID" value="MDR7666689.1"/>
    <property type="molecule type" value="Genomic_DNA"/>
</dbReference>
<dbReference type="PANTHER" id="PTHR30477:SF18">
    <property type="entry name" value="METAL TRANSPORT SYSTEM MEMBRANE PROTEIN CT_417-RELATED"/>
    <property type="match status" value="1"/>
</dbReference>
<accession>A0ABU2D3Y3</accession>
<feature type="transmembrane region" description="Helical" evidence="6">
    <location>
        <begin position="174"/>
        <end position="207"/>
    </location>
</feature>
<comment type="subcellular location">
    <subcellularLocation>
        <location evidence="1">Membrane</location>
        <topology evidence="1">Multi-pass membrane protein</topology>
    </subcellularLocation>
</comment>
<evidence type="ECO:0000256" key="2">
    <source>
        <dbReference type="ARBA" id="ARBA00008034"/>
    </source>
</evidence>
<feature type="transmembrane region" description="Helical" evidence="6">
    <location>
        <begin position="246"/>
        <end position="266"/>
    </location>
</feature>
<evidence type="ECO:0000313" key="7">
    <source>
        <dbReference type="EMBL" id="MDR7666689.1"/>
    </source>
</evidence>
<dbReference type="InterPro" id="IPR001626">
    <property type="entry name" value="ABC_TroCD"/>
</dbReference>
<feature type="transmembrane region" description="Helical" evidence="6">
    <location>
        <begin position="219"/>
        <end position="240"/>
    </location>
</feature>
<keyword evidence="5 6" id="KW-0472">Membrane</keyword>
<proteinExistence type="inferred from homology"/>
<keyword evidence="8" id="KW-1185">Reference proteome</keyword>
<evidence type="ECO:0000313" key="8">
    <source>
        <dbReference type="Proteomes" id="UP001246244"/>
    </source>
</evidence>
<reference evidence="8" key="1">
    <citation type="submission" date="2023-07" db="EMBL/GenBank/DDBJ databases">
        <title>Whole-genome sequencing of a new Methanosarcina sp. Z-7115.</title>
        <authorList>
            <person name="Zhilina T.N."/>
            <person name="Merkel A.Y."/>
        </authorList>
    </citation>
    <scope>NUCLEOTIDE SEQUENCE [LARGE SCALE GENOMIC DNA]</scope>
    <source>
        <strain evidence="8">Z-7115</strain>
    </source>
</reference>
<dbReference type="InterPro" id="IPR037294">
    <property type="entry name" value="ABC_BtuC-like"/>
</dbReference>
<dbReference type="CDD" id="cd06550">
    <property type="entry name" value="TM_ABC_iron-siderophores_like"/>
    <property type="match status" value="1"/>
</dbReference>
<evidence type="ECO:0000256" key="5">
    <source>
        <dbReference type="ARBA" id="ARBA00023136"/>
    </source>
</evidence>
<dbReference type="SUPFAM" id="SSF81345">
    <property type="entry name" value="ABC transporter involved in vitamin B12 uptake, BtuC"/>
    <property type="match status" value="1"/>
</dbReference>
<dbReference type="Pfam" id="PF00950">
    <property type="entry name" value="ABC-3"/>
    <property type="match status" value="1"/>
</dbReference>
<evidence type="ECO:0000256" key="1">
    <source>
        <dbReference type="ARBA" id="ARBA00004141"/>
    </source>
</evidence>
<evidence type="ECO:0000256" key="3">
    <source>
        <dbReference type="ARBA" id="ARBA00022692"/>
    </source>
</evidence>
<name>A0ABU2D3Y3_9EURY</name>
<evidence type="ECO:0000256" key="4">
    <source>
        <dbReference type="ARBA" id="ARBA00022989"/>
    </source>
</evidence>
<feature type="transmembrane region" description="Helical" evidence="6">
    <location>
        <begin position="89"/>
        <end position="109"/>
    </location>
</feature>
<comment type="caution">
    <text evidence="7">The sequence shown here is derived from an EMBL/GenBank/DDBJ whole genome shotgun (WGS) entry which is preliminary data.</text>
</comment>
<gene>
    <name evidence="7" type="ORF">RG963_13055</name>
</gene>
<dbReference type="RefSeq" id="WP_310576719.1">
    <property type="nucleotide sequence ID" value="NZ_JAVKPK010000062.1"/>
</dbReference>